<protein>
    <submittedName>
        <fullName evidence="1">Uncharacterized protein</fullName>
    </submittedName>
</protein>
<organism evidence="1 2">
    <name type="scientific">Musa troglodytarum</name>
    <name type="common">fe'i banana</name>
    <dbReference type="NCBI Taxonomy" id="320322"/>
    <lineage>
        <taxon>Eukaryota</taxon>
        <taxon>Viridiplantae</taxon>
        <taxon>Streptophyta</taxon>
        <taxon>Embryophyta</taxon>
        <taxon>Tracheophyta</taxon>
        <taxon>Spermatophyta</taxon>
        <taxon>Magnoliopsida</taxon>
        <taxon>Liliopsida</taxon>
        <taxon>Zingiberales</taxon>
        <taxon>Musaceae</taxon>
        <taxon>Musa</taxon>
    </lineage>
</organism>
<keyword evidence="2" id="KW-1185">Reference proteome</keyword>
<name>A0A9E7GFR8_9LILI</name>
<proteinExistence type="predicted"/>
<dbReference type="EMBL" id="CP097508">
    <property type="protein sequence ID" value="URE11412.1"/>
    <property type="molecule type" value="Genomic_DNA"/>
</dbReference>
<dbReference type="Proteomes" id="UP001055439">
    <property type="component" value="Chromosome 6"/>
</dbReference>
<dbReference type="AlphaFoldDB" id="A0A9E7GFR8"/>
<evidence type="ECO:0000313" key="2">
    <source>
        <dbReference type="Proteomes" id="UP001055439"/>
    </source>
</evidence>
<reference evidence="1" key="1">
    <citation type="submission" date="2022-05" db="EMBL/GenBank/DDBJ databases">
        <title>The Musa troglodytarum L. genome provides insights into the mechanism of non-climacteric behaviour and enrichment of carotenoids.</title>
        <authorList>
            <person name="Wang J."/>
        </authorList>
    </citation>
    <scope>NUCLEOTIDE SEQUENCE</scope>
    <source>
        <tissue evidence="1">Leaf</tissue>
    </source>
</reference>
<evidence type="ECO:0000313" key="1">
    <source>
        <dbReference type="EMBL" id="URE11412.1"/>
    </source>
</evidence>
<accession>A0A9E7GFR8</accession>
<sequence>MDPKDTAQPKKAFLFGFIGFILKSTPSPNSSFVWPHTLIKSRPPLSSYLSCLRLPSAEMAKFDIVNRKLALFFDTESYVRSKSLLIIRQHTISNSMMPKLYTSALTVIGTFLCHSGARKKPKATNAVTNPVTIAKKAHKILIDSSFFIRVLPVGPLVPTTLINITDESDVSLRAYFRGNFCFEQLPSLNSAASQLQSVKHASLQASTVPRGNGTVWLLLVKLQIRLSFSNSRVAETLPLGFKIGIIDDEVTGVKHGGSRYTYLKIGDKSVFFVLLHEQKSLLG</sequence>
<gene>
    <name evidence="1" type="ORF">MUK42_30139</name>
</gene>